<evidence type="ECO:0000313" key="2">
    <source>
        <dbReference type="Proteomes" id="UP000886523"/>
    </source>
</evidence>
<proteinExistence type="predicted"/>
<dbReference type="EMBL" id="MU129097">
    <property type="protein sequence ID" value="KAF9506852.1"/>
    <property type="molecule type" value="Genomic_DNA"/>
</dbReference>
<dbReference type="Proteomes" id="UP000886523">
    <property type="component" value="Unassembled WGS sequence"/>
</dbReference>
<organism evidence="1 2">
    <name type="scientific">Hydnum rufescens UP504</name>
    <dbReference type="NCBI Taxonomy" id="1448309"/>
    <lineage>
        <taxon>Eukaryota</taxon>
        <taxon>Fungi</taxon>
        <taxon>Dikarya</taxon>
        <taxon>Basidiomycota</taxon>
        <taxon>Agaricomycotina</taxon>
        <taxon>Agaricomycetes</taxon>
        <taxon>Cantharellales</taxon>
        <taxon>Hydnaceae</taxon>
        <taxon>Hydnum</taxon>
    </lineage>
</organism>
<keyword evidence="2" id="KW-1185">Reference proteome</keyword>
<reference evidence="1" key="1">
    <citation type="journal article" date="2020" name="Nat. Commun.">
        <title>Large-scale genome sequencing of mycorrhizal fungi provides insights into the early evolution of symbiotic traits.</title>
        <authorList>
            <person name="Miyauchi S."/>
            <person name="Kiss E."/>
            <person name="Kuo A."/>
            <person name="Drula E."/>
            <person name="Kohler A."/>
            <person name="Sanchez-Garcia M."/>
            <person name="Morin E."/>
            <person name="Andreopoulos B."/>
            <person name="Barry K.W."/>
            <person name="Bonito G."/>
            <person name="Buee M."/>
            <person name="Carver A."/>
            <person name="Chen C."/>
            <person name="Cichocki N."/>
            <person name="Clum A."/>
            <person name="Culley D."/>
            <person name="Crous P.W."/>
            <person name="Fauchery L."/>
            <person name="Girlanda M."/>
            <person name="Hayes R.D."/>
            <person name="Keri Z."/>
            <person name="LaButti K."/>
            <person name="Lipzen A."/>
            <person name="Lombard V."/>
            <person name="Magnuson J."/>
            <person name="Maillard F."/>
            <person name="Murat C."/>
            <person name="Nolan M."/>
            <person name="Ohm R.A."/>
            <person name="Pangilinan J."/>
            <person name="Pereira M.F."/>
            <person name="Perotto S."/>
            <person name="Peter M."/>
            <person name="Pfister S."/>
            <person name="Riley R."/>
            <person name="Sitrit Y."/>
            <person name="Stielow J.B."/>
            <person name="Szollosi G."/>
            <person name="Zifcakova L."/>
            <person name="Stursova M."/>
            <person name="Spatafora J.W."/>
            <person name="Tedersoo L."/>
            <person name="Vaario L.M."/>
            <person name="Yamada A."/>
            <person name="Yan M."/>
            <person name="Wang P."/>
            <person name="Xu J."/>
            <person name="Bruns T."/>
            <person name="Baldrian P."/>
            <person name="Vilgalys R."/>
            <person name="Dunand C."/>
            <person name="Henrissat B."/>
            <person name="Grigoriev I.V."/>
            <person name="Hibbett D."/>
            <person name="Nagy L.G."/>
            <person name="Martin F.M."/>
        </authorList>
    </citation>
    <scope>NUCLEOTIDE SEQUENCE</scope>
    <source>
        <strain evidence="1">UP504</strain>
    </source>
</reference>
<sequence length="203" mass="22551">MCNAMLSQKLMCTLAELSGRAGPRDSPNRHCEGWPSSLSSMGLGGGAGRETSDFFLKLRNFFVPLDEEAEGTMEEDDAPTVEGIELSIDTVDFLVLDFILRGDRCAAQKCAQVRWGKGVERSIPDCRFQDGGSCTSTNPDTMRVRMTAEKSGFVGMPLAEGPRDHTQQPPEIEIHGSSEFFWIMVEDMDSEILLLRHQFILQQ</sequence>
<protein>
    <submittedName>
        <fullName evidence="1">Uncharacterized protein</fullName>
    </submittedName>
</protein>
<comment type="caution">
    <text evidence="1">The sequence shown here is derived from an EMBL/GenBank/DDBJ whole genome shotgun (WGS) entry which is preliminary data.</text>
</comment>
<gene>
    <name evidence="1" type="ORF">BS47DRAFT_1367074</name>
</gene>
<name>A0A9P6AJS4_9AGAM</name>
<evidence type="ECO:0000313" key="1">
    <source>
        <dbReference type="EMBL" id="KAF9506852.1"/>
    </source>
</evidence>
<accession>A0A9P6AJS4</accession>
<dbReference type="AlphaFoldDB" id="A0A9P6AJS4"/>